<dbReference type="SMART" id="SM00727">
    <property type="entry name" value="STI1"/>
    <property type="match status" value="4"/>
</dbReference>
<dbReference type="SMART" id="SM00213">
    <property type="entry name" value="UBQ"/>
    <property type="match status" value="1"/>
</dbReference>
<dbReference type="InterPro" id="IPR015940">
    <property type="entry name" value="UBA"/>
</dbReference>
<dbReference type="PROSITE" id="PS50030">
    <property type="entry name" value="UBA"/>
    <property type="match status" value="1"/>
</dbReference>
<sequence>MGGDGESSVDLAEAELVNVNIRSTNGSKFSVNTSLESTVGEFKVLLAQNCDIPAEQQRLIYKGRILKDDQTLASYGLQASHTIHMVRGFAAAASPPSNASASAGNTNSSPAATQSPNAGGLGAAAGAAAPLFPGFGVGALNGNGVSGLFAGGLPDFEQVQQQLTQNPNIMRDIINMPAIQSLMNNPEIMRNLIMNNPQMREIIDRNPELAHILNDPSILRQTLEAARNPEIMREMMRNTDRAMSNLEASPEGFNMLRRMYENVQEPFLNATTMGGNSAAAGTNPFAALLGSQGVAQTRDGSNLNAASENGTGGAAVPNANPLPNPWSSTGGSQANNAARTNPAANTRLPPITGLGGLGLPHLDPSVLPDPSSFGQLLQNPAVAQMMQSLLSNPQYFEQILGLNPQLRSMVDMNPQLREMMQNSEFLRDITSPTAMQQMLALQQQLSQLSRQQPTLDGGRADQGTRNNIGLDMLMNMFGGLGAGALTPNEPNIPPEELYATQLSQLQEMGFFDTQENIRALRATAGNVHAAVERLLGNP</sequence>
<feature type="domain" description="UBA" evidence="2">
    <location>
        <begin position="493"/>
        <end position="537"/>
    </location>
</feature>
<dbReference type="OrthoDB" id="267397at2759"/>
<dbReference type="Gene3D" id="1.10.8.10">
    <property type="entry name" value="DNA helicase RuvA subunit, C-terminal domain"/>
    <property type="match status" value="1"/>
</dbReference>
<dbReference type="EMBL" id="AUSU01003962">
    <property type="protein sequence ID" value="EPS65900.1"/>
    <property type="molecule type" value="Genomic_DNA"/>
</dbReference>
<dbReference type="Proteomes" id="UP000015453">
    <property type="component" value="Unassembled WGS sequence"/>
</dbReference>
<dbReference type="AlphaFoldDB" id="S8CGG8"/>
<dbReference type="CDD" id="cd14399">
    <property type="entry name" value="UBA_PLICs"/>
    <property type="match status" value="1"/>
</dbReference>
<dbReference type="CDD" id="cd16106">
    <property type="entry name" value="Ubl_Dsk2p_like"/>
    <property type="match status" value="1"/>
</dbReference>
<dbReference type="InterPro" id="IPR015496">
    <property type="entry name" value="Ubiquilin"/>
</dbReference>
<dbReference type="InterPro" id="IPR006636">
    <property type="entry name" value="STI1_HS-bd"/>
</dbReference>
<dbReference type="PROSITE" id="PS50053">
    <property type="entry name" value="UBIQUITIN_2"/>
    <property type="match status" value="1"/>
</dbReference>
<gene>
    <name evidence="4" type="ORF">M569_08869</name>
</gene>
<reference evidence="4 5" key="1">
    <citation type="journal article" date="2013" name="BMC Genomics">
        <title>The miniature genome of a carnivorous plant Genlisea aurea contains a low number of genes and short non-coding sequences.</title>
        <authorList>
            <person name="Leushkin E.V."/>
            <person name="Sutormin R.A."/>
            <person name="Nabieva E.R."/>
            <person name="Penin A.A."/>
            <person name="Kondrashov A.S."/>
            <person name="Logacheva M.D."/>
        </authorList>
    </citation>
    <scope>NUCLEOTIDE SEQUENCE [LARGE SCALE GENOMIC DNA]</scope>
</reference>
<dbReference type="FunFam" id="1.10.8.10:FF:000042">
    <property type="entry name" value="Ubiquitin domain-containing protein DSK2b"/>
    <property type="match status" value="1"/>
</dbReference>
<keyword evidence="5" id="KW-1185">Reference proteome</keyword>
<dbReference type="FunFam" id="1.10.260.100:FF:000005">
    <property type="entry name" value="Ubiquitin domain-containing protein DSK2b"/>
    <property type="match status" value="1"/>
</dbReference>
<dbReference type="SMART" id="SM00165">
    <property type="entry name" value="UBA"/>
    <property type="match status" value="1"/>
</dbReference>
<dbReference type="Pfam" id="PF00627">
    <property type="entry name" value="UBA"/>
    <property type="match status" value="1"/>
</dbReference>
<proteinExistence type="predicted"/>
<evidence type="ECO:0000259" key="3">
    <source>
        <dbReference type="PROSITE" id="PS50053"/>
    </source>
</evidence>
<feature type="compositionally biased region" description="Low complexity" evidence="1">
    <location>
        <begin position="334"/>
        <end position="352"/>
    </location>
</feature>
<dbReference type="InterPro" id="IPR009060">
    <property type="entry name" value="UBA-like_sf"/>
</dbReference>
<accession>S8CGG8</accession>
<evidence type="ECO:0000313" key="5">
    <source>
        <dbReference type="Proteomes" id="UP000015453"/>
    </source>
</evidence>
<organism evidence="4 5">
    <name type="scientific">Genlisea aurea</name>
    <dbReference type="NCBI Taxonomy" id="192259"/>
    <lineage>
        <taxon>Eukaryota</taxon>
        <taxon>Viridiplantae</taxon>
        <taxon>Streptophyta</taxon>
        <taxon>Embryophyta</taxon>
        <taxon>Tracheophyta</taxon>
        <taxon>Spermatophyta</taxon>
        <taxon>Magnoliopsida</taxon>
        <taxon>eudicotyledons</taxon>
        <taxon>Gunneridae</taxon>
        <taxon>Pentapetalae</taxon>
        <taxon>asterids</taxon>
        <taxon>lamiids</taxon>
        <taxon>Lamiales</taxon>
        <taxon>Lentibulariaceae</taxon>
        <taxon>Genlisea</taxon>
    </lineage>
</organism>
<dbReference type="InterPro" id="IPR000626">
    <property type="entry name" value="Ubiquitin-like_dom"/>
</dbReference>
<feature type="domain" description="Ubiquitin-like" evidence="3">
    <location>
        <begin position="17"/>
        <end position="86"/>
    </location>
</feature>
<dbReference type="SUPFAM" id="SSF46934">
    <property type="entry name" value="UBA-like"/>
    <property type="match status" value="1"/>
</dbReference>
<dbReference type="Gene3D" id="3.10.20.90">
    <property type="entry name" value="Phosphatidylinositol 3-kinase Catalytic Subunit, Chain A, domain 1"/>
    <property type="match status" value="1"/>
</dbReference>
<evidence type="ECO:0000313" key="4">
    <source>
        <dbReference type="EMBL" id="EPS65900.1"/>
    </source>
</evidence>
<feature type="region of interest" description="Disordered" evidence="1">
    <location>
        <begin position="299"/>
        <end position="356"/>
    </location>
</feature>
<evidence type="ECO:0008006" key="6">
    <source>
        <dbReference type="Google" id="ProtNLM"/>
    </source>
</evidence>
<feature type="region of interest" description="Disordered" evidence="1">
    <location>
        <begin position="94"/>
        <end position="116"/>
    </location>
</feature>
<evidence type="ECO:0000256" key="1">
    <source>
        <dbReference type="SAM" id="MobiDB-lite"/>
    </source>
</evidence>
<comment type="caution">
    <text evidence="4">The sequence shown here is derived from an EMBL/GenBank/DDBJ whole genome shotgun (WGS) entry which is preliminary data.</text>
</comment>
<dbReference type="GO" id="GO:0005829">
    <property type="term" value="C:cytosol"/>
    <property type="evidence" value="ECO:0007669"/>
    <property type="project" value="TreeGrafter"/>
</dbReference>
<protein>
    <recommendedName>
        <fullName evidence="6">Ubiquitin family protein</fullName>
    </recommendedName>
</protein>
<dbReference type="Pfam" id="PF00240">
    <property type="entry name" value="ubiquitin"/>
    <property type="match status" value="1"/>
</dbReference>
<dbReference type="SUPFAM" id="SSF54236">
    <property type="entry name" value="Ubiquitin-like"/>
    <property type="match status" value="1"/>
</dbReference>
<name>S8CGG8_9LAMI</name>
<dbReference type="InterPro" id="IPR029071">
    <property type="entry name" value="Ubiquitin-like_domsf"/>
</dbReference>
<feature type="non-terminal residue" evidence="4">
    <location>
        <position position="538"/>
    </location>
</feature>
<evidence type="ECO:0000259" key="2">
    <source>
        <dbReference type="PROSITE" id="PS50030"/>
    </source>
</evidence>
<dbReference type="GO" id="GO:0006511">
    <property type="term" value="P:ubiquitin-dependent protein catabolic process"/>
    <property type="evidence" value="ECO:0007669"/>
    <property type="project" value="TreeGrafter"/>
</dbReference>
<dbReference type="GO" id="GO:0031593">
    <property type="term" value="F:polyubiquitin modification-dependent protein binding"/>
    <property type="evidence" value="ECO:0007669"/>
    <property type="project" value="TreeGrafter"/>
</dbReference>
<dbReference type="PANTHER" id="PTHR10677">
    <property type="entry name" value="UBIQUILIN"/>
    <property type="match status" value="1"/>
</dbReference>
<dbReference type="GO" id="GO:0005634">
    <property type="term" value="C:nucleus"/>
    <property type="evidence" value="ECO:0007669"/>
    <property type="project" value="UniProtKB-ARBA"/>
</dbReference>
<dbReference type="PANTHER" id="PTHR10677:SF3">
    <property type="entry name" value="FI07626P-RELATED"/>
    <property type="match status" value="1"/>
</dbReference>
<feature type="compositionally biased region" description="Low complexity" evidence="1">
    <location>
        <begin position="94"/>
        <end position="112"/>
    </location>
</feature>
<feature type="compositionally biased region" description="Polar residues" evidence="1">
    <location>
        <begin position="299"/>
        <end position="309"/>
    </location>
</feature>
<dbReference type="Gene3D" id="1.10.260.100">
    <property type="match status" value="1"/>
</dbReference>
<dbReference type="Pfam" id="PF23195">
    <property type="entry name" value="UBQLN1"/>
    <property type="match status" value="2"/>
</dbReference>